<proteinExistence type="predicted"/>
<reference evidence="2" key="1">
    <citation type="submission" date="2021-04" db="EMBL/GenBank/DDBJ databases">
        <title>Draft Genome Sequence of Pandoravirus japonicus, Isolated from the Sabaishi River of Niigata, Japan.</title>
        <authorList>
            <person name="Hosokawa N."/>
            <person name="Takahashi H."/>
            <person name="Aoki K."/>
            <person name="Takemura M."/>
        </authorList>
    </citation>
    <scope>NUCLEOTIDE SEQUENCE</scope>
</reference>
<organism evidence="2 3">
    <name type="scientific">Pandoravirus japonicus</name>
    <dbReference type="NCBI Taxonomy" id="2823154"/>
    <lineage>
        <taxon>Viruses</taxon>
        <taxon>Pandoravirus</taxon>
    </lineage>
</organism>
<feature type="compositionally biased region" description="Low complexity" evidence="1">
    <location>
        <begin position="338"/>
        <end position="358"/>
    </location>
</feature>
<name>A0A811BNN6_9VIRU</name>
<feature type="compositionally biased region" description="Basic and acidic residues" evidence="1">
    <location>
        <begin position="214"/>
        <end position="224"/>
    </location>
</feature>
<feature type="compositionally biased region" description="Acidic residues" evidence="1">
    <location>
        <begin position="263"/>
        <end position="272"/>
    </location>
</feature>
<feature type="compositionally biased region" description="Basic and acidic residues" evidence="1">
    <location>
        <begin position="232"/>
        <end position="254"/>
    </location>
</feature>
<accession>A0A811BNN6</accession>
<protein>
    <submittedName>
        <fullName evidence="2">Uncharacterized protein</fullName>
    </submittedName>
</protein>
<evidence type="ECO:0000313" key="3">
    <source>
        <dbReference type="Proteomes" id="UP001253637"/>
    </source>
</evidence>
<feature type="compositionally biased region" description="Gly residues" evidence="1">
    <location>
        <begin position="658"/>
        <end position="667"/>
    </location>
</feature>
<dbReference type="Proteomes" id="UP001253637">
    <property type="component" value="Segment"/>
</dbReference>
<feature type="region of interest" description="Disordered" evidence="1">
    <location>
        <begin position="210"/>
        <end position="389"/>
    </location>
</feature>
<feature type="compositionally biased region" description="Low complexity" evidence="1">
    <location>
        <begin position="372"/>
        <end position="389"/>
    </location>
</feature>
<evidence type="ECO:0000313" key="2">
    <source>
        <dbReference type="EMBL" id="BCU03543.1"/>
    </source>
</evidence>
<feature type="region of interest" description="Disordered" evidence="1">
    <location>
        <begin position="866"/>
        <end position="917"/>
    </location>
</feature>
<dbReference type="Pfam" id="PF26200">
    <property type="entry name" value="Rcat_RNF216"/>
    <property type="match status" value="1"/>
</dbReference>
<feature type="region of interest" description="Disordered" evidence="1">
    <location>
        <begin position="658"/>
        <end position="687"/>
    </location>
</feature>
<evidence type="ECO:0000256" key="1">
    <source>
        <dbReference type="SAM" id="MobiDB-lite"/>
    </source>
</evidence>
<feature type="region of interest" description="Disordered" evidence="1">
    <location>
        <begin position="176"/>
        <end position="195"/>
    </location>
</feature>
<sequence>MATAVLSRASAAGDRLPQAARAQPRRALGKPAAPSSTTAQADAVAVGTARMRCAYPITLVLRSDPAAGDAHWTRGPPARPVVHVGESVHADFDAAAEALTALAPGSGRRRTSPRRAPPARNLLDARVSLTKSDGGDPVRATVPLTTLLESIVKQGRASADDLCVARSAPWVSQALAQRPPPLARPARSAERARSDMERMMRRLDRIVSRVASEAAHERAGHASDGDDDDDHGNDHGTGDDDDHPQDAHGDRLDGGDTDAAMGEGEEGDDDVEIVVRDSAPPLPRDGSSQQAPATGRKSPPSMPRRNAANIPRTSATDDTSSEARATRRRAVKRPRPEPASASSTATTTSSSMTTTIRPRPAKRTRRTRAQDPPMMSSSPPRPSPMAISSPVQQPIGAMLALSTVVCDIALRPCAEVPGIECSICMRDDGTVLWDTPRGRPATLHDLWIDPDRRTVVADGARLPDDVIVVNPCRALDHAVCVGCMRAVLLNRGRPPVGVARAAVGCVSLDGESRCASTAYPDAQPFAVVLDGDEAAHLASLYDRHRFPGMEVVVCPLHVVVERPVPAGRHRGPRVEVLPCGAECMVEHTRVATAARGHLPIGCTQNARCAGTFCYHCRSRLPAGAARCGRCTHVAEHDNPEGVNRYFYRPGLMAPAGLAGKGGGGGGVATDQPRQQQQQTTGSGADGHLLRNREVTEEVAVDQIERMLTMDRVAQPCYRCGVPLLKSTECNALSHCGVQKCYMCGRNALAGGHLEPEHWDAHGATGCPRYDHHAYWRSMKNPFVCAEGRCYSDAKECAVAAHRAGIEAMHAERRVWHAWGMLRSLAAPLCERVIARLDAATAPTDTARALLLARVSKILLGARGTTSTSRVGTSTALLPTRSSMTTTTPTSPTATTTTTSTTTRTTTTVATAASRARP</sequence>
<feature type="region of interest" description="Disordered" evidence="1">
    <location>
        <begin position="1"/>
        <end position="40"/>
    </location>
</feature>
<dbReference type="EMBL" id="LC625835">
    <property type="protein sequence ID" value="BCU03543.1"/>
    <property type="molecule type" value="Genomic_DNA"/>
</dbReference>